<evidence type="ECO:0000313" key="1">
    <source>
        <dbReference type="EMBL" id="AKF11635.1"/>
    </source>
</evidence>
<dbReference type="OrthoDB" id="3944519at2"/>
<dbReference type="KEGG" id="samy:DB32_008784"/>
<gene>
    <name evidence="1" type="ORF">DB32_008784</name>
</gene>
<proteinExistence type="predicted"/>
<dbReference type="Gene3D" id="2.130.10.10">
    <property type="entry name" value="YVTN repeat-like/Quinoprotein amine dehydrogenase"/>
    <property type="match status" value="1"/>
</dbReference>
<dbReference type="Proteomes" id="UP000034883">
    <property type="component" value="Chromosome"/>
</dbReference>
<dbReference type="InterPro" id="IPR015943">
    <property type="entry name" value="WD40/YVTN_repeat-like_dom_sf"/>
</dbReference>
<dbReference type="SUPFAM" id="SSF50969">
    <property type="entry name" value="YVTN repeat-like/Quinoprotein amine dehydrogenase"/>
    <property type="match status" value="1"/>
</dbReference>
<dbReference type="AlphaFoldDB" id="A0A0F6YNL4"/>
<dbReference type="RefSeq" id="WP_053238480.1">
    <property type="nucleotide sequence ID" value="NZ_CP011125.1"/>
</dbReference>
<dbReference type="EMBL" id="CP011125">
    <property type="protein sequence ID" value="AKF11635.1"/>
    <property type="molecule type" value="Genomic_DNA"/>
</dbReference>
<keyword evidence="2" id="KW-1185">Reference proteome</keyword>
<organism evidence="1 2">
    <name type="scientific">Sandaracinus amylolyticus</name>
    <dbReference type="NCBI Taxonomy" id="927083"/>
    <lineage>
        <taxon>Bacteria</taxon>
        <taxon>Pseudomonadati</taxon>
        <taxon>Myxococcota</taxon>
        <taxon>Polyangia</taxon>
        <taxon>Polyangiales</taxon>
        <taxon>Sandaracinaceae</taxon>
        <taxon>Sandaracinus</taxon>
    </lineage>
</organism>
<accession>A0A0F6YNL4</accession>
<reference evidence="1 2" key="1">
    <citation type="submission" date="2015-03" db="EMBL/GenBank/DDBJ databases">
        <title>Genome assembly of Sandaracinus amylolyticus DSM 53668.</title>
        <authorList>
            <person name="Sharma G."/>
            <person name="Subramanian S."/>
        </authorList>
    </citation>
    <scope>NUCLEOTIDE SEQUENCE [LARGE SCALE GENOMIC DNA]</scope>
    <source>
        <strain evidence="1 2">DSM 53668</strain>
    </source>
</reference>
<evidence type="ECO:0000313" key="2">
    <source>
        <dbReference type="Proteomes" id="UP000034883"/>
    </source>
</evidence>
<protein>
    <submittedName>
        <fullName evidence="1">Uncharacterized protein</fullName>
    </submittedName>
</protein>
<name>A0A0F6YNL4_9BACT</name>
<dbReference type="InterPro" id="IPR011044">
    <property type="entry name" value="Quino_amine_DH_bsu"/>
</dbReference>
<sequence>MGDDRYAVRATDAATRASRWETTLPRAVEVTNGRVFDDYLTVERWTTERSSCGVFVIDHARGTQIVATHHDASVLSYVLSGEHLLEVVESPLRVIAHRLADGALAWTSVLPVSDVEVRLQVHDDGRVGVVSASSYRLVDVATGALTDLTPEGTQRVCARARTVVAHVDDTVRVLPNGERLWRPVATPGRGSVMLACADDGRFTAIAIAALPVEGRVGTRVSLPVPIAADEPLRGGGLYVIGPSLEVWAMESALGAVDSLETGEGGFRALGRLGAWLTIDPVRRRVELHEEAGEGAM</sequence>